<dbReference type="CDD" id="cd14791">
    <property type="entry name" value="GH36"/>
    <property type="match status" value="1"/>
</dbReference>
<evidence type="ECO:0000259" key="9">
    <source>
        <dbReference type="Pfam" id="PF16875"/>
    </source>
</evidence>
<keyword evidence="5 6" id="KW-0326">Glycosidase</keyword>
<dbReference type="eggNOG" id="COG3345">
    <property type="taxonomic scope" value="Bacteria"/>
</dbReference>
<feature type="active site" description="Nucleophile" evidence="7">
    <location>
        <position position="476"/>
    </location>
</feature>
<evidence type="ECO:0000259" key="8">
    <source>
        <dbReference type="Pfam" id="PF16874"/>
    </source>
</evidence>
<dbReference type="InterPro" id="IPR013785">
    <property type="entry name" value="Aldolase_TIM"/>
</dbReference>
<evidence type="ECO:0000256" key="6">
    <source>
        <dbReference type="PIRNR" id="PIRNR005536"/>
    </source>
</evidence>
<dbReference type="AlphaFoldDB" id="A0A0R1S281"/>
<keyword evidence="11" id="KW-1185">Reference proteome</keyword>
<evidence type="ECO:0000256" key="3">
    <source>
        <dbReference type="ARBA" id="ARBA00012755"/>
    </source>
</evidence>
<dbReference type="Proteomes" id="UP000051931">
    <property type="component" value="Unassembled WGS sequence"/>
</dbReference>
<dbReference type="InterPro" id="IPR002252">
    <property type="entry name" value="Glyco_hydro_36"/>
</dbReference>
<dbReference type="RefSeq" id="WP_027825794.1">
    <property type="nucleotide sequence ID" value="NZ_AZFB01000005.1"/>
</dbReference>
<accession>A0A0R1S281</accession>
<comment type="caution">
    <text evidence="10">The sequence shown here is derived from an EMBL/GenBank/DDBJ whole genome shotgun (WGS) entry which is preliminary data.</text>
</comment>
<dbReference type="Gene3D" id="2.60.40.1180">
    <property type="entry name" value="Golgi alpha-mannosidase II"/>
    <property type="match status" value="1"/>
</dbReference>
<dbReference type="PATRIC" id="fig|1122152.4.peg.1058"/>
<dbReference type="InterPro" id="IPR050985">
    <property type="entry name" value="Alpha-glycosidase_related"/>
</dbReference>
<dbReference type="OrthoDB" id="9758822at2"/>
<dbReference type="FunFam" id="3.20.20.70:FF:000118">
    <property type="entry name" value="Alpha-galactosidase"/>
    <property type="match status" value="1"/>
</dbReference>
<dbReference type="InterPro" id="IPR031704">
    <property type="entry name" value="Glyco_hydro_36_N"/>
</dbReference>
<dbReference type="EC" id="3.2.1.22" evidence="3 6"/>
<dbReference type="PRINTS" id="PR00743">
    <property type="entry name" value="GLHYDRLASE36"/>
</dbReference>
<gene>
    <name evidence="10" type="ORF">FC23_GL001028</name>
</gene>
<evidence type="ECO:0000256" key="7">
    <source>
        <dbReference type="PIRSR" id="PIRSR005536-1"/>
    </source>
</evidence>
<keyword evidence="4 6" id="KW-0378">Hydrolase</keyword>
<dbReference type="SUPFAM" id="SSF51445">
    <property type="entry name" value="(Trans)glycosidases"/>
    <property type="match status" value="1"/>
</dbReference>
<organism evidence="10 11">
    <name type="scientific">Lactobacillus psittaci DSM 15354</name>
    <dbReference type="NCBI Taxonomy" id="1122152"/>
    <lineage>
        <taxon>Bacteria</taxon>
        <taxon>Bacillati</taxon>
        <taxon>Bacillota</taxon>
        <taxon>Bacilli</taxon>
        <taxon>Lactobacillales</taxon>
        <taxon>Lactobacillaceae</taxon>
        <taxon>Lactobacillus</taxon>
    </lineage>
</organism>
<dbReference type="InterPro" id="IPR038417">
    <property type="entry name" value="Alpga-gal_N_sf"/>
</dbReference>
<comment type="catalytic activity">
    <reaction evidence="1 6">
        <text>Hydrolysis of terminal, non-reducing alpha-D-galactose residues in alpha-D-galactosides, including galactose oligosaccharides, galactomannans and galactolipids.</text>
        <dbReference type="EC" id="3.2.1.22"/>
    </reaction>
</comment>
<dbReference type="PANTHER" id="PTHR43053:SF3">
    <property type="entry name" value="ALPHA-GALACTOSIDASE C-RELATED"/>
    <property type="match status" value="1"/>
</dbReference>
<feature type="active site" description="Proton donor" evidence="7">
    <location>
        <position position="546"/>
    </location>
</feature>
<dbReference type="Gene3D" id="2.70.98.60">
    <property type="entry name" value="alpha-galactosidase from lactobacil brevis"/>
    <property type="match status" value="1"/>
</dbReference>
<protein>
    <recommendedName>
        <fullName evidence="3 6">Alpha-galactosidase</fullName>
        <ecNumber evidence="3 6">3.2.1.22</ecNumber>
    </recommendedName>
</protein>
<evidence type="ECO:0000313" key="10">
    <source>
        <dbReference type="EMBL" id="KRL63089.1"/>
    </source>
</evidence>
<dbReference type="PIRSF" id="PIRSF005536">
    <property type="entry name" value="Agal"/>
    <property type="match status" value="1"/>
</dbReference>
<dbReference type="Pfam" id="PF16875">
    <property type="entry name" value="Glyco_hydro_36N"/>
    <property type="match status" value="1"/>
</dbReference>
<evidence type="ECO:0000256" key="1">
    <source>
        <dbReference type="ARBA" id="ARBA00001255"/>
    </source>
</evidence>
<dbReference type="GO" id="GO:0004557">
    <property type="term" value="F:alpha-galactosidase activity"/>
    <property type="evidence" value="ECO:0007669"/>
    <property type="project" value="UniProtKB-UniRule"/>
</dbReference>
<dbReference type="Pfam" id="PF16874">
    <property type="entry name" value="Glyco_hydro_36C"/>
    <property type="match status" value="1"/>
</dbReference>
<proteinExistence type="inferred from homology"/>
<dbReference type="GO" id="GO:0016052">
    <property type="term" value="P:carbohydrate catabolic process"/>
    <property type="evidence" value="ECO:0007669"/>
    <property type="project" value="InterPro"/>
</dbReference>
<evidence type="ECO:0000313" key="11">
    <source>
        <dbReference type="Proteomes" id="UP000051931"/>
    </source>
</evidence>
<feature type="domain" description="Glycosyl hydrolase family 36 C-terminal" evidence="8">
    <location>
        <begin position="647"/>
        <end position="724"/>
    </location>
</feature>
<name>A0A0R1S281_9LACO</name>
<dbReference type="Pfam" id="PF02065">
    <property type="entry name" value="Melibiase"/>
    <property type="match status" value="1"/>
</dbReference>
<sequence length="728" mass="83398">MITFDEQQKVFNLSNSSISYLFSIEEGGLLSHLYYGPTIRGYHGERFYPRVDRGFSGNLPNSMDRTYSKDDLLQEYSGNNTGDFRLPAVVIKTKNGARMTDFRYHSYKIIDGKPKLDGLPQSYVESDQEAQTLEVTLRDDVIKADLVLTYTIYRDRPVITRNARVINRSDDAFYVEKLASMQLDLTKQDYDLVYLPGQYGVERQTRRKSIDQGIFEMSSRRGASSHHMNPFAAIVDKNTDEFHGNVMATLLVYSGNFKISLESDQIDQIRLLAGINDDNFSWKLNPGESFQTPEAINVYSTKGLNGMTKVFHHLLRERVARGKWRDRQRPIIINNWEATEMNFDAAKLEQIVEEAKPLGIEMFVLDDGWFGHRNDDNSSLGDWYVNTKKIDLHKVANQTHDAGMKFGLWFEPEMISKDSDLYKAHPDYVLHEPGRGMTLARNQLVLDFSRPEVVDNIFNQICKILDDVDIDYIKWDCNRNLTEVYSAAYPANQEGEIAHRHILGVYSLMERLIERYPDILFESCSGGGGRDDAGLLYYMPQCWPSDNTDANERLRIQEGTSLVYPMSSVTGHVSAVPNGHTARITSFKMRGDVAMSSTFGYELDPGALTDAEKAQVKEQVAFYKKHRQLVQFGNFYRLQSAFTGNHVAWEFVSPDKSEALLFMYRKLSSVRYEIVNTKMYALDPDKNYQDSVTGKVYGGDELMNVGLFRDPTHKGDFISEVHYFKEVK</sequence>
<comment type="similarity">
    <text evidence="2">Belongs to the glycosyl hydrolase 36 family.</text>
</comment>
<evidence type="ECO:0000256" key="4">
    <source>
        <dbReference type="ARBA" id="ARBA00022801"/>
    </source>
</evidence>
<dbReference type="InterPro" id="IPR031705">
    <property type="entry name" value="Glyco_hydro_36_C"/>
</dbReference>
<dbReference type="Gene3D" id="3.20.20.70">
    <property type="entry name" value="Aldolase class I"/>
    <property type="match status" value="1"/>
</dbReference>
<reference evidence="10 11" key="1">
    <citation type="journal article" date="2015" name="Genome Announc.">
        <title>Expanding the biotechnology potential of lactobacilli through comparative genomics of 213 strains and associated genera.</title>
        <authorList>
            <person name="Sun Z."/>
            <person name="Harris H.M."/>
            <person name="McCann A."/>
            <person name="Guo C."/>
            <person name="Argimon S."/>
            <person name="Zhang W."/>
            <person name="Yang X."/>
            <person name="Jeffery I.B."/>
            <person name="Cooney J.C."/>
            <person name="Kagawa T.F."/>
            <person name="Liu W."/>
            <person name="Song Y."/>
            <person name="Salvetti E."/>
            <person name="Wrobel A."/>
            <person name="Rasinkangas P."/>
            <person name="Parkhill J."/>
            <person name="Rea M.C."/>
            <person name="O'Sullivan O."/>
            <person name="Ritari J."/>
            <person name="Douillard F.P."/>
            <person name="Paul Ross R."/>
            <person name="Yang R."/>
            <person name="Briner A.E."/>
            <person name="Felis G.E."/>
            <person name="de Vos W.M."/>
            <person name="Barrangou R."/>
            <person name="Klaenhammer T.R."/>
            <person name="Caufield P.W."/>
            <person name="Cui Y."/>
            <person name="Zhang H."/>
            <person name="O'Toole P.W."/>
        </authorList>
    </citation>
    <scope>NUCLEOTIDE SEQUENCE [LARGE SCALE GENOMIC DNA]</scope>
    <source>
        <strain evidence="10 11">DSM 15354</strain>
    </source>
</reference>
<dbReference type="PANTHER" id="PTHR43053">
    <property type="entry name" value="GLYCOSIDASE FAMILY 31"/>
    <property type="match status" value="1"/>
</dbReference>
<evidence type="ECO:0000256" key="5">
    <source>
        <dbReference type="ARBA" id="ARBA00023295"/>
    </source>
</evidence>
<dbReference type="PROSITE" id="PS00512">
    <property type="entry name" value="ALPHA_GALACTOSIDASE"/>
    <property type="match status" value="1"/>
</dbReference>
<dbReference type="STRING" id="1122152.GCA_000425905_00826"/>
<feature type="domain" description="Glycosyl hydrolase family 36 N-terminal" evidence="9">
    <location>
        <begin position="28"/>
        <end position="285"/>
    </location>
</feature>
<dbReference type="InterPro" id="IPR000111">
    <property type="entry name" value="Glyco_hydro_27/36_CS"/>
</dbReference>
<evidence type="ECO:0000256" key="2">
    <source>
        <dbReference type="ARBA" id="ARBA00006202"/>
    </source>
</evidence>
<dbReference type="EMBL" id="AZFB01000005">
    <property type="protein sequence ID" value="KRL63089.1"/>
    <property type="molecule type" value="Genomic_DNA"/>
</dbReference>
<dbReference type="InterPro" id="IPR013780">
    <property type="entry name" value="Glyco_hydro_b"/>
</dbReference>
<dbReference type="InterPro" id="IPR017853">
    <property type="entry name" value="GH"/>
</dbReference>